<keyword evidence="22" id="KW-0808">Transferase</keyword>
<dbReference type="GO" id="GO:0052855">
    <property type="term" value="F:ADP-dependent NAD(P)H-hydrate dehydratase activity"/>
    <property type="evidence" value="ECO:0007669"/>
    <property type="project" value="UniProtKB-UniRule"/>
</dbReference>
<evidence type="ECO:0000256" key="2">
    <source>
        <dbReference type="ARBA" id="ARBA00000909"/>
    </source>
</evidence>
<feature type="binding site" evidence="18">
    <location>
        <begin position="130"/>
        <end position="136"/>
    </location>
    <ligand>
        <name>(6S)-NADPHX</name>
        <dbReference type="ChEBI" id="CHEBI:64076"/>
    </ligand>
</feature>
<dbReference type="SUPFAM" id="SSF53613">
    <property type="entry name" value="Ribokinase-like"/>
    <property type="match status" value="1"/>
</dbReference>
<keyword evidence="13" id="KW-0511">Multifunctional enzyme</keyword>
<accession>A0A6C0QTC5</accession>
<feature type="domain" description="YjeF N-terminal" evidence="21">
    <location>
        <begin position="9"/>
        <end position="216"/>
    </location>
</feature>
<evidence type="ECO:0000256" key="5">
    <source>
        <dbReference type="ARBA" id="ARBA00022723"/>
    </source>
</evidence>
<evidence type="ECO:0000256" key="17">
    <source>
        <dbReference type="HAMAP-Rule" id="MF_01965"/>
    </source>
</evidence>
<dbReference type="PROSITE" id="PS51385">
    <property type="entry name" value="YJEF_N"/>
    <property type="match status" value="1"/>
</dbReference>
<comment type="cofactor">
    <cofactor evidence="17">
        <name>Mg(2+)</name>
        <dbReference type="ChEBI" id="CHEBI:18420"/>
    </cofactor>
</comment>
<dbReference type="PIRSF" id="PIRSF017184">
    <property type="entry name" value="Nnr"/>
    <property type="match status" value="1"/>
</dbReference>
<evidence type="ECO:0000256" key="7">
    <source>
        <dbReference type="ARBA" id="ARBA00022840"/>
    </source>
</evidence>
<dbReference type="InterPro" id="IPR000631">
    <property type="entry name" value="CARKD"/>
</dbReference>
<evidence type="ECO:0000256" key="3">
    <source>
        <dbReference type="ARBA" id="ARBA00006001"/>
    </source>
</evidence>
<feature type="binding site" evidence="17">
    <location>
        <position position="389"/>
    </location>
    <ligand>
        <name>(6S)-NADPHX</name>
        <dbReference type="ChEBI" id="CHEBI:64076"/>
    </ligand>
</feature>
<protein>
    <recommendedName>
        <fullName evidence="19">Bifunctional NAD(P)H-hydrate repair enzyme</fullName>
    </recommendedName>
    <alternativeName>
        <fullName evidence="19">Nicotinamide nucleotide repair protein</fullName>
    </alternativeName>
    <domain>
        <recommendedName>
            <fullName evidence="19">ADP-dependent (S)-NAD(P)H-hydrate dehydratase</fullName>
            <ecNumber evidence="19">4.2.1.136</ecNumber>
        </recommendedName>
        <alternativeName>
            <fullName evidence="19">ADP-dependent NAD(P)HX dehydratase</fullName>
        </alternativeName>
    </domain>
    <domain>
        <recommendedName>
            <fullName evidence="19">NAD(P)H-hydrate epimerase</fullName>
            <ecNumber evidence="19">5.1.99.6</ecNumber>
        </recommendedName>
    </domain>
</protein>
<dbReference type="PANTHER" id="PTHR12592:SF0">
    <property type="entry name" value="ATP-DEPENDENT (S)-NAD(P)H-HYDRATE DEHYDRATASE"/>
    <property type="match status" value="1"/>
</dbReference>
<evidence type="ECO:0000313" key="22">
    <source>
        <dbReference type="EMBL" id="QHZ51618.1"/>
    </source>
</evidence>
<feature type="domain" description="YjeF C-terminal" evidence="20">
    <location>
        <begin position="231"/>
        <end position="509"/>
    </location>
</feature>
<dbReference type="Proteomes" id="UP000464330">
    <property type="component" value="Chromosome"/>
</dbReference>
<feature type="binding site" evidence="17">
    <location>
        <begin position="426"/>
        <end position="430"/>
    </location>
    <ligand>
        <name>AMP</name>
        <dbReference type="ChEBI" id="CHEBI:456215"/>
    </ligand>
</feature>
<feature type="binding site" evidence="17">
    <location>
        <position position="456"/>
    </location>
    <ligand>
        <name>(6S)-NADPHX</name>
        <dbReference type="ChEBI" id="CHEBI:64076"/>
    </ligand>
</feature>
<evidence type="ECO:0000256" key="19">
    <source>
        <dbReference type="PIRNR" id="PIRNR017184"/>
    </source>
</evidence>
<keyword evidence="7 17" id="KW-0067">ATP-binding</keyword>
<dbReference type="InterPro" id="IPR030677">
    <property type="entry name" value="Nnr"/>
</dbReference>
<comment type="function">
    <text evidence="14 19">Bifunctional enzyme that catalyzes the epimerization of the S- and R-forms of NAD(P)HX and the dehydration of the S-form of NAD(P)HX at the expense of ADP, which is converted to AMP. This allows the repair of both epimers of NAD(P)HX, a damaged form of NAD(P)H that is a result of enzymatic or heat-dependent hydration.</text>
</comment>
<dbReference type="PROSITE" id="PS51383">
    <property type="entry name" value="YJEF_C_3"/>
    <property type="match status" value="1"/>
</dbReference>
<evidence type="ECO:0000256" key="15">
    <source>
        <dbReference type="ARBA" id="ARBA00048238"/>
    </source>
</evidence>
<evidence type="ECO:0000259" key="21">
    <source>
        <dbReference type="PROSITE" id="PS51385"/>
    </source>
</evidence>
<keyword evidence="5 18" id="KW-0479">Metal-binding</keyword>
<feature type="binding site" evidence="17">
    <location>
        <position position="266"/>
    </location>
    <ligand>
        <name>(6S)-NADPHX</name>
        <dbReference type="ChEBI" id="CHEBI:64076"/>
    </ligand>
</feature>
<evidence type="ECO:0000256" key="13">
    <source>
        <dbReference type="ARBA" id="ARBA00023268"/>
    </source>
</evidence>
<comment type="cofactor">
    <cofactor evidence="18 19">
        <name>K(+)</name>
        <dbReference type="ChEBI" id="CHEBI:29103"/>
    </cofactor>
    <text evidence="18 19">Binds 1 potassium ion per subunit.</text>
</comment>
<feature type="binding site" evidence="18">
    <location>
        <position position="59"/>
    </location>
    <ligand>
        <name>K(+)</name>
        <dbReference type="ChEBI" id="CHEBI:29103"/>
    </ligand>
</feature>
<comment type="catalytic activity">
    <reaction evidence="2 18 19">
        <text>(6R)-NADPHX = (6S)-NADPHX</text>
        <dbReference type="Rhea" id="RHEA:32227"/>
        <dbReference type="ChEBI" id="CHEBI:64076"/>
        <dbReference type="ChEBI" id="CHEBI:64077"/>
        <dbReference type="EC" id="5.1.99.6"/>
    </reaction>
</comment>
<feature type="binding site" evidence="18">
    <location>
        <position position="126"/>
    </location>
    <ligand>
        <name>K(+)</name>
        <dbReference type="ChEBI" id="CHEBI:29103"/>
    </ligand>
</feature>
<dbReference type="AlphaFoldDB" id="A0A6C0QTC5"/>
<dbReference type="SUPFAM" id="SSF64153">
    <property type="entry name" value="YjeF N-terminal domain-like"/>
    <property type="match status" value="1"/>
</dbReference>
<dbReference type="HAMAP" id="MF_01966">
    <property type="entry name" value="NADHX_epimerase"/>
    <property type="match status" value="1"/>
</dbReference>
<evidence type="ECO:0000256" key="9">
    <source>
        <dbReference type="ARBA" id="ARBA00022958"/>
    </source>
</evidence>
<comment type="similarity">
    <text evidence="17">Belongs to the NnrD/CARKD family.</text>
</comment>
<evidence type="ECO:0000256" key="14">
    <source>
        <dbReference type="ARBA" id="ARBA00025153"/>
    </source>
</evidence>
<dbReference type="EMBL" id="CP019717">
    <property type="protein sequence ID" value="QHZ51618.1"/>
    <property type="molecule type" value="Genomic_DNA"/>
</dbReference>
<comment type="catalytic activity">
    <reaction evidence="1 18 19">
        <text>(6R)-NADHX = (6S)-NADHX</text>
        <dbReference type="Rhea" id="RHEA:32215"/>
        <dbReference type="ChEBI" id="CHEBI:64074"/>
        <dbReference type="ChEBI" id="CHEBI:64075"/>
        <dbReference type="EC" id="5.1.99.6"/>
    </reaction>
</comment>
<dbReference type="EC" id="4.2.1.136" evidence="19"/>
<comment type="catalytic activity">
    <reaction evidence="16 17 19">
        <text>(6S)-NADPHX + ADP = AMP + phosphate + NADPH + H(+)</text>
        <dbReference type="Rhea" id="RHEA:32235"/>
        <dbReference type="ChEBI" id="CHEBI:15378"/>
        <dbReference type="ChEBI" id="CHEBI:43474"/>
        <dbReference type="ChEBI" id="CHEBI:57783"/>
        <dbReference type="ChEBI" id="CHEBI:64076"/>
        <dbReference type="ChEBI" id="CHEBI:456215"/>
        <dbReference type="ChEBI" id="CHEBI:456216"/>
        <dbReference type="EC" id="4.2.1.136"/>
    </reaction>
</comment>
<evidence type="ECO:0000256" key="12">
    <source>
        <dbReference type="ARBA" id="ARBA00023239"/>
    </source>
</evidence>
<comment type="similarity">
    <text evidence="18">Belongs to the NnrE/AIBP family.</text>
</comment>
<comment type="function">
    <text evidence="17">Catalyzes the dehydration of the S-form of NAD(P)HX at the expense of ADP, which is converted to AMP. Together with NAD(P)HX epimerase, which catalyzes the epimerization of the S- and R-forms, the enzyme allows the repair of both epimers of NAD(P)HX, a damaged form of NAD(P)H that is a result of enzymatic or heat-dependent hydration.</text>
</comment>
<feature type="binding site" evidence="18">
    <location>
        <begin position="58"/>
        <end position="62"/>
    </location>
    <ligand>
        <name>(6S)-NADPHX</name>
        <dbReference type="ChEBI" id="CHEBI:64076"/>
    </ligand>
</feature>
<evidence type="ECO:0000256" key="8">
    <source>
        <dbReference type="ARBA" id="ARBA00022857"/>
    </source>
</evidence>
<comment type="subunit">
    <text evidence="17">Homotetramer.</text>
</comment>
<dbReference type="Pfam" id="PF01256">
    <property type="entry name" value="Carb_kinase"/>
    <property type="match status" value="1"/>
</dbReference>
<keyword evidence="9 18" id="KW-0630">Potassium</keyword>
<organism evidence="22 23">
    <name type="scientific">Paenibacillus larvae subsp. larvae</name>
    <dbReference type="NCBI Taxonomy" id="147375"/>
    <lineage>
        <taxon>Bacteria</taxon>
        <taxon>Bacillati</taxon>
        <taxon>Bacillota</taxon>
        <taxon>Bacilli</taxon>
        <taxon>Bacillales</taxon>
        <taxon>Paenibacillaceae</taxon>
        <taxon>Paenibacillus</taxon>
    </lineage>
</organism>
<dbReference type="Pfam" id="PF03853">
    <property type="entry name" value="YjeF_N"/>
    <property type="match status" value="1"/>
</dbReference>
<dbReference type="HAMAP" id="MF_01965">
    <property type="entry name" value="NADHX_dehydratase"/>
    <property type="match status" value="1"/>
</dbReference>
<keyword evidence="12 17" id="KW-0456">Lyase</keyword>
<evidence type="ECO:0000256" key="10">
    <source>
        <dbReference type="ARBA" id="ARBA00023027"/>
    </source>
</evidence>
<evidence type="ECO:0000313" key="23">
    <source>
        <dbReference type="Proteomes" id="UP000464330"/>
    </source>
</evidence>
<name>A0A6C0QTC5_9BACL</name>
<dbReference type="NCBIfam" id="TIGR00196">
    <property type="entry name" value="yjeF_cterm"/>
    <property type="match status" value="1"/>
</dbReference>
<dbReference type="CDD" id="cd01171">
    <property type="entry name" value="YXKO-related"/>
    <property type="match status" value="1"/>
</dbReference>
<dbReference type="RefSeq" id="WP_172423314.1">
    <property type="nucleotide sequence ID" value="NZ_CP019717.1"/>
</dbReference>
<feature type="binding site" evidence="18">
    <location>
        <position position="159"/>
    </location>
    <ligand>
        <name>(6S)-NADPHX</name>
        <dbReference type="ChEBI" id="CHEBI:64076"/>
    </ligand>
</feature>
<dbReference type="GO" id="GO:0046496">
    <property type="term" value="P:nicotinamide nucleotide metabolic process"/>
    <property type="evidence" value="ECO:0007669"/>
    <property type="project" value="UniProtKB-UniRule"/>
</dbReference>
<reference evidence="22 23" key="1">
    <citation type="journal article" date="2020" name="Int. J. Med. Microbiol.">
        <title>Discovery of Paenibacillus larvae ERIC V: Phenotypic and genomic comparison to genotypes ERIC I-IV reveal different inventories of virulence factors which correlate with epidemiological prevalences of American Foulbrood.</title>
        <authorList>
            <person name="Beims H."/>
            <person name="Bunk B."/>
            <person name="Erler S."/>
            <person name="Mohr K.I."/>
            <person name="Sproer C."/>
            <person name="Pradella S."/>
            <person name="Gunther G."/>
            <person name="Rohde M."/>
            <person name="von der Ohe W."/>
            <person name="Steinert M."/>
        </authorList>
    </citation>
    <scope>NUCLEOTIDE SEQUENCE [LARGE SCALE GENOMIC DNA]</scope>
    <source>
        <strain evidence="22">Eric_V</strain>
    </source>
</reference>
<evidence type="ECO:0000256" key="18">
    <source>
        <dbReference type="HAMAP-Rule" id="MF_01966"/>
    </source>
</evidence>
<dbReference type="NCBIfam" id="TIGR00197">
    <property type="entry name" value="yjeF_nterm"/>
    <property type="match status" value="1"/>
</dbReference>
<dbReference type="InterPro" id="IPR036652">
    <property type="entry name" value="YjeF_N_dom_sf"/>
</dbReference>
<evidence type="ECO:0000256" key="1">
    <source>
        <dbReference type="ARBA" id="ARBA00000013"/>
    </source>
</evidence>
<keyword evidence="8 17" id="KW-0521">NADP</keyword>
<keyword evidence="6 17" id="KW-0547">Nucleotide-binding</keyword>
<dbReference type="GO" id="GO:0005524">
    <property type="term" value="F:ATP binding"/>
    <property type="evidence" value="ECO:0007669"/>
    <property type="project" value="UniProtKB-UniRule"/>
</dbReference>
<dbReference type="InterPro" id="IPR004443">
    <property type="entry name" value="YjeF_N_dom"/>
</dbReference>
<dbReference type="GO" id="GO:0110051">
    <property type="term" value="P:metabolite repair"/>
    <property type="evidence" value="ECO:0007669"/>
    <property type="project" value="TreeGrafter"/>
</dbReference>
<comment type="similarity">
    <text evidence="4 19">In the C-terminal section; belongs to the NnrD/CARKD family.</text>
</comment>
<dbReference type="GO" id="GO:0052856">
    <property type="term" value="F:NAD(P)HX epimerase activity"/>
    <property type="evidence" value="ECO:0007669"/>
    <property type="project" value="UniProtKB-UniRule"/>
</dbReference>
<proteinExistence type="inferred from homology"/>
<dbReference type="PANTHER" id="PTHR12592">
    <property type="entry name" value="ATP-DEPENDENT (S)-NAD(P)H-HYDRATE DEHYDRATASE FAMILY MEMBER"/>
    <property type="match status" value="1"/>
</dbReference>
<dbReference type="GO" id="GO:0046872">
    <property type="term" value="F:metal ion binding"/>
    <property type="evidence" value="ECO:0007669"/>
    <property type="project" value="UniProtKB-UniRule"/>
</dbReference>
<feature type="binding site" evidence="18">
    <location>
        <position position="141"/>
    </location>
    <ligand>
        <name>(6S)-NADPHX</name>
        <dbReference type="ChEBI" id="CHEBI:64076"/>
    </ligand>
</feature>
<dbReference type="Gene3D" id="3.40.50.10260">
    <property type="entry name" value="YjeF N-terminal domain"/>
    <property type="match status" value="1"/>
</dbReference>
<keyword evidence="11 18" id="KW-0413">Isomerase</keyword>
<feature type="binding site" evidence="17">
    <location>
        <position position="455"/>
    </location>
    <ligand>
        <name>AMP</name>
        <dbReference type="ChEBI" id="CHEBI:456215"/>
    </ligand>
</feature>
<keyword evidence="22" id="KW-0418">Kinase</keyword>
<comment type="function">
    <text evidence="18">Catalyzes the epimerization of the S- and R-forms of NAD(P)HX, a damaged form of NAD(P)H that is a result of enzymatic or heat-dependent hydration. This is a prerequisite for the S-specific NAD(P)H-hydrate dehydratase to allow the repair of both epimers of NAD(P)HX.</text>
</comment>
<evidence type="ECO:0000256" key="11">
    <source>
        <dbReference type="ARBA" id="ARBA00023235"/>
    </source>
</evidence>
<comment type="similarity">
    <text evidence="3 19">In the N-terminal section; belongs to the NnrE/AIBP family.</text>
</comment>
<dbReference type="EC" id="5.1.99.6" evidence="19"/>
<gene>
    <name evidence="18" type="primary">nnrE</name>
    <name evidence="17" type="synonym">nnrD</name>
    <name evidence="22" type="ORF">ERICV_02479</name>
</gene>
<comment type="catalytic activity">
    <reaction evidence="15 17 19">
        <text>(6S)-NADHX + ADP = AMP + phosphate + NADH + H(+)</text>
        <dbReference type="Rhea" id="RHEA:32223"/>
        <dbReference type="ChEBI" id="CHEBI:15378"/>
        <dbReference type="ChEBI" id="CHEBI:43474"/>
        <dbReference type="ChEBI" id="CHEBI:57945"/>
        <dbReference type="ChEBI" id="CHEBI:64074"/>
        <dbReference type="ChEBI" id="CHEBI:456215"/>
        <dbReference type="ChEBI" id="CHEBI:456216"/>
        <dbReference type="EC" id="4.2.1.136"/>
    </reaction>
</comment>
<feature type="binding site" evidence="17">
    <location>
        <position position="335"/>
    </location>
    <ligand>
        <name>(6S)-NADPHX</name>
        <dbReference type="ChEBI" id="CHEBI:64076"/>
    </ligand>
</feature>
<sequence length="509" mass="53345">MYLVTAEEMRRMEQKIISEVGIPALLLMENAGRAVAAEVAEQARRSGQRWLVLAGKGNNGGDGLVAARHMTEAGLDVGLVYAVPKERLQGDALIQRNIVDQLGLPEIPLATLLQEKAGGKWDGVVDALLGTGTIGNPKEPYASLIKWVKQSGLPVVSVDVPSGVNVDSGAVYTPCIKADVTVTFACKKRGLLQFPAASYAGKVKVYPIQIPAGLAWEAGCRTFEVSGELFKERLQLSLVDKREEDTHKGTYGHVLIAAGSRRMLGAGLLCTRAALRGGSGLVSWALPGEMSAAVAGRVPEAMLAPLTGGAAWESVPADALLDLLPQRDALVIGPGMGRWDGDSGWLRCIWEGAGDSPLLVDADALNMIADAPDFARWAKREAPTILTPHPGEMARLTGNSVPEVQNDRCEAARRFALEHGVTLVLKGARTVTATRDGFVYVNVNGNPGMATGGTGDALAGLIGALLAQGHSAEEAAVLGVYRHGAAGDRAAAARDNPGSLLAGDLIEAL</sequence>
<dbReference type="InterPro" id="IPR029056">
    <property type="entry name" value="Ribokinase-like"/>
</dbReference>
<dbReference type="Gene3D" id="3.40.1190.20">
    <property type="match status" value="1"/>
</dbReference>
<evidence type="ECO:0000256" key="16">
    <source>
        <dbReference type="ARBA" id="ARBA00049209"/>
    </source>
</evidence>
<keyword evidence="10 17" id="KW-0520">NAD</keyword>
<evidence type="ECO:0000259" key="20">
    <source>
        <dbReference type="PROSITE" id="PS51383"/>
    </source>
</evidence>
<feature type="binding site" evidence="18">
    <location>
        <position position="162"/>
    </location>
    <ligand>
        <name>K(+)</name>
        <dbReference type="ChEBI" id="CHEBI:29103"/>
    </ligand>
</feature>
<evidence type="ECO:0000256" key="4">
    <source>
        <dbReference type="ARBA" id="ARBA00009524"/>
    </source>
</evidence>
<dbReference type="GO" id="GO:0016301">
    <property type="term" value="F:kinase activity"/>
    <property type="evidence" value="ECO:0007669"/>
    <property type="project" value="UniProtKB-KW"/>
</dbReference>
<evidence type="ECO:0000256" key="6">
    <source>
        <dbReference type="ARBA" id="ARBA00022741"/>
    </source>
</evidence>